<evidence type="ECO:0000313" key="3">
    <source>
        <dbReference type="Proteomes" id="UP001152024"/>
    </source>
</evidence>
<comment type="caution">
    <text evidence="2">The sequence shown here is derived from an EMBL/GenBank/DDBJ whole genome shotgun (WGS) entry which is preliminary data.</text>
</comment>
<keyword evidence="1" id="KW-1133">Transmembrane helix</keyword>
<proteinExistence type="predicted"/>
<gene>
    <name evidence="2" type="ORF">NW768_010904</name>
</gene>
<reference evidence="2" key="1">
    <citation type="submission" date="2022-09" db="EMBL/GenBank/DDBJ databases">
        <title>Fusarium specimens isolated from Avocado Roots.</title>
        <authorList>
            <person name="Stajich J."/>
            <person name="Roper C."/>
            <person name="Heimlech-Rivalta G."/>
        </authorList>
    </citation>
    <scope>NUCLEOTIDE SEQUENCE</scope>
    <source>
        <strain evidence="2">CF00095</strain>
    </source>
</reference>
<name>A0ABQ8QYZ9_FUSEQ</name>
<protein>
    <submittedName>
        <fullName evidence="2">Uncharacterized protein</fullName>
    </submittedName>
</protein>
<accession>A0ABQ8QYZ9</accession>
<keyword evidence="1" id="KW-0812">Transmembrane</keyword>
<organism evidence="2 3">
    <name type="scientific">Fusarium equiseti</name>
    <name type="common">Fusarium scirpi</name>
    <dbReference type="NCBI Taxonomy" id="61235"/>
    <lineage>
        <taxon>Eukaryota</taxon>
        <taxon>Fungi</taxon>
        <taxon>Dikarya</taxon>
        <taxon>Ascomycota</taxon>
        <taxon>Pezizomycotina</taxon>
        <taxon>Sordariomycetes</taxon>
        <taxon>Hypocreomycetidae</taxon>
        <taxon>Hypocreales</taxon>
        <taxon>Nectriaceae</taxon>
        <taxon>Fusarium</taxon>
        <taxon>Fusarium incarnatum-equiseti species complex</taxon>
    </lineage>
</organism>
<keyword evidence="1" id="KW-0472">Membrane</keyword>
<feature type="transmembrane region" description="Helical" evidence="1">
    <location>
        <begin position="186"/>
        <end position="208"/>
    </location>
</feature>
<dbReference type="Gene3D" id="1.20.58.340">
    <property type="entry name" value="Magnesium transport protein CorA, transmembrane region"/>
    <property type="match status" value="1"/>
</dbReference>
<keyword evidence="3" id="KW-1185">Reference proteome</keyword>
<evidence type="ECO:0000256" key="1">
    <source>
        <dbReference type="SAM" id="Phobius"/>
    </source>
</evidence>
<evidence type="ECO:0000313" key="2">
    <source>
        <dbReference type="EMBL" id="KAJ4117541.1"/>
    </source>
</evidence>
<dbReference type="EMBL" id="JAOQBH010000024">
    <property type="protein sequence ID" value="KAJ4117541.1"/>
    <property type="molecule type" value="Genomic_DNA"/>
</dbReference>
<dbReference type="Proteomes" id="UP001152024">
    <property type="component" value="Unassembled WGS sequence"/>
</dbReference>
<sequence length="384" mass="43893">MKKREKVALKESKRVAWLDMLYLRNQLLSWSSCLESLDKQARQLNRRFSRRPISHPSYCYEGTDGFGSGYDSSSECSLNSPEIWSVDNAQDHMAGQLFSRQLIVAEIDPYSSEDCKTPKPSEFYIRRTGTKIRGRLQKLKKDYNDKIQECTHGIEGVVLSIQWAQGETNVEIALATSQDSRHMRSIALVTMVFLPGTFFASVFSMGFFDFKGSRGSVIVSQLFWLDRLEAVLTEQRIIEALGTEGECPPERQGHIAQEIINPQGFDADTQPHLHSRKEILAILSLIDKVSTIGSFIKDSLYDYGLPFRYVKRPDSPNGYVVRTCDISKEPRDISLFYQWSTTEIESFEGRQWIIHVPLFTSIQEKTEKPTHYAFAQKAIAPYIS</sequence>